<dbReference type="GeneID" id="43661641"/>
<accession>A0A5N6ZMA6</accession>
<organism evidence="2 3">
    <name type="scientific">Aspergillus caelatus</name>
    <dbReference type="NCBI Taxonomy" id="61420"/>
    <lineage>
        <taxon>Eukaryota</taxon>
        <taxon>Fungi</taxon>
        <taxon>Dikarya</taxon>
        <taxon>Ascomycota</taxon>
        <taxon>Pezizomycotina</taxon>
        <taxon>Eurotiomycetes</taxon>
        <taxon>Eurotiomycetidae</taxon>
        <taxon>Eurotiales</taxon>
        <taxon>Aspergillaceae</taxon>
        <taxon>Aspergillus</taxon>
        <taxon>Aspergillus subgen. Circumdati</taxon>
    </lineage>
</organism>
<gene>
    <name evidence="2" type="ORF">BDV27DRAFT_65018</name>
</gene>
<protein>
    <submittedName>
        <fullName evidence="2">Uncharacterized protein</fullName>
    </submittedName>
</protein>
<feature type="transmembrane region" description="Helical" evidence="1">
    <location>
        <begin position="20"/>
        <end position="43"/>
    </location>
</feature>
<keyword evidence="1" id="KW-0812">Transmembrane</keyword>
<evidence type="ECO:0000256" key="1">
    <source>
        <dbReference type="SAM" id="Phobius"/>
    </source>
</evidence>
<evidence type="ECO:0000313" key="2">
    <source>
        <dbReference type="EMBL" id="KAE8358741.1"/>
    </source>
</evidence>
<evidence type="ECO:0000313" key="3">
    <source>
        <dbReference type="Proteomes" id="UP000326268"/>
    </source>
</evidence>
<reference evidence="2 3" key="1">
    <citation type="submission" date="2019-04" db="EMBL/GenBank/DDBJ databases">
        <title>Friends and foes A comparative genomics studyof 23 Aspergillus species from section Flavi.</title>
        <authorList>
            <consortium name="DOE Joint Genome Institute"/>
            <person name="Kjaerbolling I."/>
            <person name="Vesth T."/>
            <person name="Frisvad J.C."/>
            <person name="Nybo J.L."/>
            <person name="Theobald S."/>
            <person name="Kildgaard S."/>
            <person name="Isbrandt T."/>
            <person name="Kuo A."/>
            <person name="Sato A."/>
            <person name="Lyhne E.K."/>
            <person name="Kogle M.E."/>
            <person name="Wiebenga A."/>
            <person name="Kun R.S."/>
            <person name="Lubbers R.J."/>
            <person name="Makela M.R."/>
            <person name="Barry K."/>
            <person name="Chovatia M."/>
            <person name="Clum A."/>
            <person name="Daum C."/>
            <person name="Haridas S."/>
            <person name="He G."/>
            <person name="LaButti K."/>
            <person name="Lipzen A."/>
            <person name="Mondo S."/>
            <person name="Riley R."/>
            <person name="Salamov A."/>
            <person name="Simmons B.A."/>
            <person name="Magnuson J.K."/>
            <person name="Henrissat B."/>
            <person name="Mortensen U.H."/>
            <person name="Larsen T.O."/>
            <person name="Devries R.P."/>
            <person name="Grigoriev I.V."/>
            <person name="Machida M."/>
            <person name="Baker S.E."/>
            <person name="Andersen M.R."/>
        </authorList>
    </citation>
    <scope>NUCLEOTIDE SEQUENCE [LARGE SCALE GENOMIC DNA]</scope>
    <source>
        <strain evidence="2 3">CBS 763.97</strain>
    </source>
</reference>
<keyword evidence="3" id="KW-1185">Reference proteome</keyword>
<dbReference type="EMBL" id="ML737872">
    <property type="protein sequence ID" value="KAE8358741.1"/>
    <property type="molecule type" value="Genomic_DNA"/>
</dbReference>
<name>A0A5N6ZMA6_9EURO</name>
<dbReference type="AlphaFoldDB" id="A0A5N6ZMA6"/>
<sequence>MVQFLQILAEKNHNAICPLILPLFLVTFILSYLCYTLSLSPFASPCGLHIRWNGLFGVDIVLPLHPKQYTSGTGLGNRHYDHDLKPKSLVDFCASLRPSLIESHFGRLFRFYIFRGIFNLVVFGKSSKHLLD</sequence>
<dbReference type="RefSeq" id="XP_031921822.1">
    <property type="nucleotide sequence ID" value="XM_032077195.1"/>
</dbReference>
<dbReference type="Proteomes" id="UP000326268">
    <property type="component" value="Unassembled WGS sequence"/>
</dbReference>
<keyword evidence="1" id="KW-1133">Transmembrane helix</keyword>
<proteinExistence type="predicted"/>
<keyword evidence="1" id="KW-0472">Membrane</keyword>